<evidence type="ECO:0000259" key="1">
    <source>
        <dbReference type="Pfam" id="PF14267"/>
    </source>
</evidence>
<dbReference type="CDD" id="cd10447">
    <property type="entry name" value="GIY-YIG_unchar_2"/>
    <property type="match status" value="1"/>
</dbReference>
<dbReference type="RefSeq" id="WP_136082508.1">
    <property type="nucleotide sequence ID" value="NZ_CAAHFG010000004.1"/>
</dbReference>
<gene>
    <name evidence="2" type="ORF">PDESU_05597</name>
</gene>
<dbReference type="Pfam" id="PF14267">
    <property type="entry name" value="DUF4357"/>
    <property type="match status" value="1"/>
</dbReference>
<dbReference type="Proteomes" id="UP000366872">
    <property type="component" value="Unassembled WGS sequence"/>
</dbReference>
<evidence type="ECO:0000313" key="3">
    <source>
        <dbReference type="Proteomes" id="UP000366872"/>
    </source>
</evidence>
<dbReference type="EMBL" id="CAAHFG010000004">
    <property type="protein sequence ID" value="VGO17003.1"/>
    <property type="molecule type" value="Genomic_DNA"/>
</dbReference>
<accession>A0A6C2UAX1</accession>
<sequence length="275" mass="30090">MQPATIKIFLTEGTPDGLRTAEISNWNGKAIACPRANINGFRTRPEIDSPGVYILSGSDPDTGKPTIYIGEAESVRSRIANHTNKDFWVSVTCFISKDENLTKAHVKYIEGQLIKQANDSGKVCLMNSSSSGARLPEADAAEMDVFLEKIYQLLPILGIAHFTQIEEEPSPRELFSCKIGSLVAHGRRTTNGFVVYKESQAVLKHRKSAVHTKRMRESLVENGILKELNDHCIFTLDHEFSSPSAAGAAVRGGSTNGLTAWKNSNGKSLKEIEAS</sequence>
<dbReference type="InterPro" id="IPR025579">
    <property type="entry name" value="DUF4357"/>
</dbReference>
<evidence type="ECO:0000313" key="2">
    <source>
        <dbReference type="EMBL" id="VGO17003.1"/>
    </source>
</evidence>
<organism evidence="2 3">
    <name type="scientific">Pontiella desulfatans</name>
    <dbReference type="NCBI Taxonomy" id="2750659"/>
    <lineage>
        <taxon>Bacteria</taxon>
        <taxon>Pseudomonadati</taxon>
        <taxon>Kiritimatiellota</taxon>
        <taxon>Kiritimatiellia</taxon>
        <taxon>Kiritimatiellales</taxon>
        <taxon>Pontiellaceae</taxon>
        <taxon>Pontiella</taxon>
    </lineage>
</organism>
<protein>
    <recommendedName>
        <fullName evidence="1">DUF4357 domain-containing protein</fullName>
    </recommendedName>
</protein>
<proteinExistence type="predicted"/>
<reference evidence="2 3" key="1">
    <citation type="submission" date="2019-04" db="EMBL/GenBank/DDBJ databases">
        <authorList>
            <person name="Van Vliet M D."/>
        </authorList>
    </citation>
    <scope>NUCLEOTIDE SEQUENCE [LARGE SCALE GENOMIC DNA]</scope>
    <source>
        <strain evidence="2 3">F1</strain>
    </source>
</reference>
<name>A0A6C2UAX1_PONDE</name>
<keyword evidence="3" id="KW-1185">Reference proteome</keyword>
<dbReference type="AlphaFoldDB" id="A0A6C2UAX1"/>
<feature type="domain" description="DUF4357" evidence="1">
    <location>
        <begin position="216"/>
        <end position="269"/>
    </location>
</feature>